<evidence type="ECO:0000256" key="8">
    <source>
        <dbReference type="ARBA" id="ARBA00023015"/>
    </source>
</evidence>
<dbReference type="AlphaFoldDB" id="A0A9X3LTH3"/>
<sequence>MSVNDLSTSTQNYLKVIWSLTEWSAEPVTATLISRQTGLRISSVSDAMRKLGSQGLISHAPYGSVELTDEGRTYAVAMIRRHRLIETFLVDALGYTWDQVHDEAENMEHAVSDFFVARLDEFLGHPERDPHGDPIPAADGTVPALDARSLTDMAAAMEKGTEKLRVTVERISDSDPELLKHFEENGIVVGAVLTVTEGAPFSEALEVTVDKASQAVPLGNIATDALFVSTASPTSA</sequence>
<dbReference type="PANTHER" id="PTHR33238:SF11">
    <property type="entry name" value="TRANSCRIPTIONAL REGULATOR MNTR"/>
    <property type="match status" value="1"/>
</dbReference>
<name>A0A9X3LTH3_9CORY</name>
<protein>
    <recommendedName>
        <fullName evidence="4">Diphtheria toxin repressor</fullName>
    </recommendedName>
    <alternativeName>
        <fullName evidence="14">Iron-dependent diphtheria tox regulatory element</fullName>
    </alternativeName>
    <alternativeName>
        <fullName evidence="13">Manganese transport regulator</fullName>
    </alternativeName>
    <alternativeName>
        <fullName evidence="15">Tox regulatory factor</fullName>
    </alternativeName>
</protein>
<dbReference type="InterPro" id="IPR008988">
    <property type="entry name" value="Transcriptional_repressor_C"/>
</dbReference>
<accession>A0A9X3LTH3</accession>
<dbReference type="Gene3D" id="2.30.30.90">
    <property type="match status" value="1"/>
</dbReference>
<dbReference type="GO" id="GO:0005737">
    <property type="term" value="C:cytoplasm"/>
    <property type="evidence" value="ECO:0007669"/>
    <property type="project" value="UniProtKB-SubCell"/>
</dbReference>
<comment type="caution">
    <text evidence="17">The sequence shown here is derived from an EMBL/GenBank/DDBJ whole genome shotgun (WGS) entry which is preliminary data.</text>
</comment>
<evidence type="ECO:0000256" key="10">
    <source>
        <dbReference type="ARBA" id="ARBA00023159"/>
    </source>
</evidence>
<dbReference type="Proteomes" id="UP001146468">
    <property type="component" value="Unassembled WGS sequence"/>
</dbReference>
<evidence type="ECO:0000256" key="13">
    <source>
        <dbReference type="ARBA" id="ARBA00032593"/>
    </source>
</evidence>
<evidence type="ECO:0000256" key="15">
    <source>
        <dbReference type="ARBA" id="ARBA00033329"/>
    </source>
</evidence>
<evidence type="ECO:0000256" key="6">
    <source>
        <dbReference type="ARBA" id="ARBA00022491"/>
    </source>
</evidence>
<keyword evidence="18" id="KW-1185">Reference proteome</keyword>
<proteinExistence type="inferred from homology"/>
<dbReference type="InterPro" id="IPR022687">
    <property type="entry name" value="HTH_DTXR"/>
</dbReference>
<evidence type="ECO:0000256" key="12">
    <source>
        <dbReference type="ARBA" id="ARBA00023211"/>
    </source>
</evidence>
<evidence type="ECO:0000256" key="4">
    <source>
        <dbReference type="ARBA" id="ARBA00016140"/>
    </source>
</evidence>
<comment type="subunit">
    <text evidence="3">Homodimer.</text>
</comment>
<keyword evidence="12" id="KW-0464">Manganese</keyword>
<evidence type="ECO:0000256" key="2">
    <source>
        <dbReference type="ARBA" id="ARBA00007871"/>
    </source>
</evidence>
<dbReference type="Gene3D" id="1.10.60.10">
    <property type="entry name" value="Iron dependent repressor, metal binding and dimerisation domain"/>
    <property type="match status" value="1"/>
</dbReference>
<dbReference type="GO" id="GO:0003677">
    <property type="term" value="F:DNA binding"/>
    <property type="evidence" value="ECO:0007669"/>
    <property type="project" value="UniProtKB-KW"/>
</dbReference>
<dbReference type="SUPFAM" id="SSF46785">
    <property type="entry name" value="Winged helix' DNA-binding domain"/>
    <property type="match status" value="1"/>
</dbReference>
<dbReference type="Pfam" id="PF04023">
    <property type="entry name" value="FeoA"/>
    <property type="match status" value="1"/>
</dbReference>
<feature type="domain" description="HTH dtxR-type" evidence="16">
    <location>
        <begin position="6"/>
        <end position="68"/>
    </location>
</feature>
<dbReference type="FunFam" id="1.10.60.10:FF:000004">
    <property type="entry name" value="DtxR family transcriptional regulator"/>
    <property type="match status" value="1"/>
</dbReference>
<evidence type="ECO:0000256" key="3">
    <source>
        <dbReference type="ARBA" id="ARBA00011738"/>
    </source>
</evidence>
<dbReference type="PANTHER" id="PTHR33238">
    <property type="entry name" value="IRON (METAL) DEPENDENT REPRESSOR, DTXR FAMILY"/>
    <property type="match status" value="1"/>
</dbReference>
<evidence type="ECO:0000256" key="14">
    <source>
        <dbReference type="ARBA" id="ARBA00032618"/>
    </source>
</evidence>
<dbReference type="PROSITE" id="PS50944">
    <property type="entry name" value="HTH_DTXR"/>
    <property type="match status" value="1"/>
</dbReference>
<dbReference type="InterPro" id="IPR050536">
    <property type="entry name" value="DtxR_MntR_Metal-Reg"/>
</dbReference>
<evidence type="ECO:0000256" key="1">
    <source>
        <dbReference type="ARBA" id="ARBA00004496"/>
    </source>
</evidence>
<evidence type="ECO:0000313" key="18">
    <source>
        <dbReference type="Proteomes" id="UP001146468"/>
    </source>
</evidence>
<comment type="subcellular location">
    <subcellularLocation>
        <location evidence="1">Cytoplasm</location>
    </subcellularLocation>
</comment>
<comment type="similarity">
    <text evidence="2">Belongs to the DtxR/MntR family.</text>
</comment>
<dbReference type="RefSeq" id="WP_269965340.1">
    <property type="nucleotide sequence ID" value="NZ_JAKMUS010000006.1"/>
</dbReference>
<evidence type="ECO:0000256" key="9">
    <source>
        <dbReference type="ARBA" id="ARBA00023125"/>
    </source>
</evidence>
<dbReference type="InterPro" id="IPR022689">
    <property type="entry name" value="Iron_dep_repressor"/>
</dbReference>
<dbReference type="Gene3D" id="1.10.10.10">
    <property type="entry name" value="Winged helix-like DNA-binding domain superfamily/Winged helix DNA-binding domain"/>
    <property type="match status" value="1"/>
</dbReference>
<dbReference type="SUPFAM" id="SSF47979">
    <property type="entry name" value="Iron-dependent repressor protein, dimerization domain"/>
    <property type="match status" value="1"/>
</dbReference>
<dbReference type="GO" id="GO:0003700">
    <property type="term" value="F:DNA-binding transcription factor activity"/>
    <property type="evidence" value="ECO:0007669"/>
    <property type="project" value="InterPro"/>
</dbReference>
<dbReference type="InterPro" id="IPR036421">
    <property type="entry name" value="Fe_dep_repressor_sf"/>
</dbReference>
<organism evidence="17 18">
    <name type="scientific">Corynebacterium meitnerae</name>
    <dbReference type="NCBI Taxonomy" id="2913498"/>
    <lineage>
        <taxon>Bacteria</taxon>
        <taxon>Bacillati</taxon>
        <taxon>Actinomycetota</taxon>
        <taxon>Actinomycetes</taxon>
        <taxon>Mycobacteriales</taxon>
        <taxon>Corynebacteriaceae</taxon>
        <taxon>Corynebacterium</taxon>
    </lineage>
</organism>
<dbReference type="SMART" id="SM00899">
    <property type="entry name" value="FeoA"/>
    <property type="match status" value="1"/>
</dbReference>
<reference evidence="17" key="1">
    <citation type="submission" date="2022-02" db="EMBL/GenBank/DDBJ databases">
        <title>Corynebacterium sp. from urogenital microbiome.</title>
        <authorList>
            <person name="Cappelli E.A."/>
            <person name="Ribeiro T.G."/>
            <person name="Peixe L."/>
        </authorList>
    </citation>
    <scope>NUCLEOTIDE SEQUENCE</scope>
    <source>
        <strain evidence="17">C8Ua_172</strain>
    </source>
</reference>
<gene>
    <name evidence="17" type="ORF">L8U60_05350</name>
</gene>
<dbReference type="InterPro" id="IPR038157">
    <property type="entry name" value="FeoA_core_dom"/>
</dbReference>
<dbReference type="InterPro" id="IPR007167">
    <property type="entry name" value="Fe-transptr_FeoA-like"/>
</dbReference>
<dbReference type="GO" id="GO:0045892">
    <property type="term" value="P:negative regulation of DNA-templated transcription"/>
    <property type="evidence" value="ECO:0007669"/>
    <property type="project" value="TreeGrafter"/>
</dbReference>
<keyword evidence="10" id="KW-0010">Activator</keyword>
<dbReference type="Pfam" id="PF01325">
    <property type="entry name" value="Fe_dep_repress"/>
    <property type="match status" value="1"/>
</dbReference>
<evidence type="ECO:0000256" key="7">
    <source>
        <dbReference type="ARBA" id="ARBA00023004"/>
    </source>
</evidence>
<evidence type="ECO:0000313" key="17">
    <source>
        <dbReference type="EMBL" id="MCZ9293910.1"/>
    </source>
</evidence>
<evidence type="ECO:0000256" key="5">
    <source>
        <dbReference type="ARBA" id="ARBA00022490"/>
    </source>
</evidence>
<dbReference type="InterPro" id="IPR036388">
    <property type="entry name" value="WH-like_DNA-bd_sf"/>
</dbReference>
<dbReference type="GO" id="GO:0046914">
    <property type="term" value="F:transition metal ion binding"/>
    <property type="evidence" value="ECO:0007669"/>
    <property type="project" value="InterPro"/>
</dbReference>
<keyword evidence="5" id="KW-0963">Cytoplasm</keyword>
<dbReference type="Pfam" id="PF02742">
    <property type="entry name" value="Fe_dep_repr_C"/>
    <property type="match status" value="1"/>
</dbReference>
<evidence type="ECO:0000259" key="16">
    <source>
        <dbReference type="PROSITE" id="PS50944"/>
    </source>
</evidence>
<dbReference type="InterPro" id="IPR001367">
    <property type="entry name" value="Fe_dep_repressor"/>
</dbReference>
<dbReference type="SMART" id="SM00529">
    <property type="entry name" value="HTH_DTXR"/>
    <property type="match status" value="1"/>
</dbReference>
<evidence type="ECO:0000256" key="11">
    <source>
        <dbReference type="ARBA" id="ARBA00023163"/>
    </source>
</evidence>
<dbReference type="SUPFAM" id="SSF50037">
    <property type="entry name" value="C-terminal domain of transcriptional repressors"/>
    <property type="match status" value="1"/>
</dbReference>
<keyword evidence="7" id="KW-0408">Iron</keyword>
<keyword evidence="11" id="KW-0804">Transcription</keyword>
<dbReference type="EMBL" id="JAKMUS010000006">
    <property type="protein sequence ID" value="MCZ9293910.1"/>
    <property type="molecule type" value="Genomic_DNA"/>
</dbReference>
<keyword evidence="9" id="KW-0238">DNA-binding</keyword>
<keyword evidence="6" id="KW-0678">Repressor</keyword>
<keyword evidence="8" id="KW-0805">Transcription regulation</keyword>
<dbReference type="GO" id="GO:0046983">
    <property type="term" value="F:protein dimerization activity"/>
    <property type="evidence" value="ECO:0007669"/>
    <property type="project" value="InterPro"/>
</dbReference>
<dbReference type="InterPro" id="IPR036390">
    <property type="entry name" value="WH_DNA-bd_sf"/>
</dbReference>